<gene>
    <name evidence="4" type="ORF">NOO_LOCUS13877</name>
</gene>
<reference evidence="6" key="1">
    <citation type="submission" date="2016-06" db="UniProtKB">
        <authorList>
            <consortium name="WormBaseParasite"/>
        </authorList>
    </citation>
    <scope>IDENTIFICATION</scope>
</reference>
<dbReference type="WBParaSite" id="nOo.2.0.1.t13877-RA">
    <property type="protein sequence ID" value="nOo.2.0.1.t13877-RA"/>
    <property type="gene ID" value="nOo.2.0.1.g13877"/>
</dbReference>
<dbReference type="InterPro" id="IPR035985">
    <property type="entry name" value="Ubiquitin-activating_enz"/>
</dbReference>
<evidence type="ECO:0000313" key="5">
    <source>
        <dbReference type="Proteomes" id="UP000271087"/>
    </source>
</evidence>
<keyword evidence="5" id="KW-1185">Reference proteome</keyword>
<evidence type="ECO:0000256" key="2">
    <source>
        <dbReference type="ARBA" id="ARBA00005673"/>
    </source>
</evidence>
<dbReference type="STRING" id="42157.A0A182F0B4"/>
<comment type="similarity">
    <text evidence="2">Belongs to the ubiquitin-activating E1 family.</text>
</comment>
<dbReference type="Pfam" id="PF10585">
    <property type="entry name" value="UBA_E1_SCCH"/>
    <property type="match status" value="1"/>
</dbReference>
<comment type="pathway">
    <text evidence="1">Protein modification; protein ubiquitination.</text>
</comment>
<organism evidence="6">
    <name type="scientific">Onchocerca ochengi</name>
    <name type="common">Filarial nematode worm</name>
    <dbReference type="NCBI Taxonomy" id="42157"/>
    <lineage>
        <taxon>Eukaryota</taxon>
        <taxon>Metazoa</taxon>
        <taxon>Ecdysozoa</taxon>
        <taxon>Nematoda</taxon>
        <taxon>Chromadorea</taxon>
        <taxon>Rhabditida</taxon>
        <taxon>Spirurina</taxon>
        <taxon>Spiruromorpha</taxon>
        <taxon>Filarioidea</taxon>
        <taxon>Onchocercidae</taxon>
        <taxon>Onchocerca</taxon>
    </lineage>
</organism>
<dbReference type="GO" id="GO:0008641">
    <property type="term" value="F:ubiquitin-like modifier activating enzyme activity"/>
    <property type="evidence" value="ECO:0007669"/>
    <property type="project" value="InterPro"/>
</dbReference>
<evidence type="ECO:0000256" key="1">
    <source>
        <dbReference type="ARBA" id="ARBA00004906"/>
    </source>
</evidence>
<name>A0A182F0B4_ONCOC</name>
<dbReference type="EMBL" id="UYRW01020383">
    <property type="protein sequence ID" value="VDN06695.1"/>
    <property type="molecule type" value="Genomic_DNA"/>
</dbReference>
<dbReference type="SUPFAM" id="SSF69572">
    <property type="entry name" value="Activating enzymes of the ubiquitin-like proteins"/>
    <property type="match status" value="1"/>
</dbReference>
<protein>
    <submittedName>
        <fullName evidence="6">UBA_E1_SCCH domain-containing protein</fullName>
    </submittedName>
</protein>
<proteinExistence type="inferred from homology"/>
<evidence type="ECO:0000259" key="3">
    <source>
        <dbReference type="Pfam" id="PF10585"/>
    </source>
</evidence>
<dbReference type="OrthoDB" id="10252231at2759"/>
<dbReference type="InterPro" id="IPR042063">
    <property type="entry name" value="Ubi_acti_E1_SCCH"/>
</dbReference>
<feature type="domain" description="Ubiquitin-activating enzyme SCCH" evidence="3">
    <location>
        <begin position="2"/>
        <end position="51"/>
    </location>
</feature>
<reference evidence="4 5" key="2">
    <citation type="submission" date="2018-08" db="EMBL/GenBank/DDBJ databases">
        <authorList>
            <person name="Laetsch R D."/>
            <person name="Stevens L."/>
            <person name="Kumar S."/>
            <person name="Blaxter L. M."/>
        </authorList>
    </citation>
    <scope>NUCLEOTIDE SEQUENCE [LARGE SCALE GENOMIC DNA]</scope>
</reference>
<dbReference type="Gene3D" id="1.10.10.2660">
    <property type="entry name" value="Ubiquitin-activating enzyme E1, SCCH domain"/>
    <property type="match status" value="1"/>
</dbReference>
<sequence length="52" mass="6005">MFPPNQVTEQGIKFWSGSKRCPHVLDFNPDKPEHFNFVWAASILRAQQYGIA</sequence>
<dbReference type="InterPro" id="IPR019572">
    <property type="entry name" value="UBA_E1_SCCH"/>
</dbReference>
<evidence type="ECO:0000313" key="6">
    <source>
        <dbReference type="WBParaSite" id="nOo.2.0.1.t13877-RA"/>
    </source>
</evidence>
<evidence type="ECO:0000313" key="4">
    <source>
        <dbReference type="EMBL" id="VDN06695.1"/>
    </source>
</evidence>
<accession>A0A182F0B4</accession>
<dbReference type="Proteomes" id="UP000271087">
    <property type="component" value="Unassembled WGS sequence"/>
</dbReference>
<dbReference type="AlphaFoldDB" id="A0A182F0B4"/>